<keyword evidence="3" id="KW-1185">Reference proteome</keyword>
<keyword evidence="1" id="KW-1133">Transmembrane helix</keyword>
<protein>
    <recommendedName>
        <fullName evidence="4">Transmembrane protein</fullName>
    </recommendedName>
</protein>
<dbReference type="EMBL" id="CP133623">
    <property type="protein sequence ID" value="WMV58970.1"/>
    <property type="molecule type" value="Genomic_DNA"/>
</dbReference>
<keyword evidence="1" id="KW-0472">Membrane</keyword>
<evidence type="ECO:0008006" key="4">
    <source>
        <dbReference type="Google" id="ProtNLM"/>
    </source>
</evidence>
<evidence type="ECO:0000313" key="3">
    <source>
        <dbReference type="Proteomes" id="UP001234989"/>
    </source>
</evidence>
<organism evidence="2 3">
    <name type="scientific">Solanum verrucosum</name>
    <dbReference type="NCBI Taxonomy" id="315347"/>
    <lineage>
        <taxon>Eukaryota</taxon>
        <taxon>Viridiplantae</taxon>
        <taxon>Streptophyta</taxon>
        <taxon>Embryophyta</taxon>
        <taxon>Tracheophyta</taxon>
        <taxon>Spermatophyta</taxon>
        <taxon>Magnoliopsida</taxon>
        <taxon>eudicotyledons</taxon>
        <taxon>Gunneridae</taxon>
        <taxon>Pentapetalae</taxon>
        <taxon>asterids</taxon>
        <taxon>lamiids</taxon>
        <taxon>Solanales</taxon>
        <taxon>Solanaceae</taxon>
        <taxon>Solanoideae</taxon>
        <taxon>Solaneae</taxon>
        <taxon>Solanum</taxon>
    </lineage>
</organism>
<evidence type="ECO:0000256" key="1">
    <source>
        <dbReference type="SAM" id="Phobius"/>
    </source>
</evidence>
<gene>
    <name evidence="2" type="ORF">MTR67_052355</name>
</gene>
<dbReference type="Proteomes" id="UP001234989">
    <property type="component" value="Chromosome 12"/>
</dbReference>
<sequence>MSCLNDNEVDNFRMKYVVAVLEKELFQYFVFLLSTTLIVSTTASIVPVSASVVRTTGSIVSTTSLVVPATGLVFPPIL</sequence>
<proteinExistence type="predicted"/>
<feature type="transmembrane region" description="Helical" evidence="1">
    <location>
        <begin position="25"/>
        <end position="46"/>
    </location>
</feature>
<name>A0AAF1A370_SOLVR</name>
<feature type="transmembrane region" description="Helical" evidence="1">
    <location>
        <begin position="58"/>
        <end position="77"/>
    </location>
</feature>
<accession>A0AAF1A370</accession>
<keyword evidence="1" id="KW-0812">Transmembrane</keyword>
<dbReference type="AlphaFoldDB" id="A0AAF1A370"/>
<evidence type="ECO:0000313" key="2">
    <source>
        <dbReference type="EMBL" id="WMV58970.1"/>
    </source>
</evidence>
<reference evidence="2" key="1">
    <citation type="submission" date="2023-08" db="EMBL/GenBank/DDBJ databases">
        <title>A de novo genome assembly of Solanum verrucosum Schlechtendal, a Mexican diploid species geographically isolated from the other diploid A-genome species in potato relatives.</title>
        <authorList>
            <person name="Hosaka K."/>
        </authorList>
    </citation>
    <scope>NUCLEOTIDE SEQUENCE</scope>
    <source>
        <tissue evidence="2">Young leaves</tissue>
    </source>
</reference>